<evidence type="ECO:0000313" key="3">
    <source>
        <dbReference type="Proteomes" id="UP000297245"/>
    </source>
</evidence>
<accession>A0A4S8L0X0</accession>
<gene>
    <name evidence="2" type="ORF">K435DRAFT_872712</name>
</gene>
<organism evidence="2 3">
    <name type="scientific">Dendrothele bispora (strain CBS 962.96)</name>
    <dbReference type="NCBI Taxonomy" id="1314807"/>
    <lineage>
        <taxon>Eukaryota</taxon>
        <taxon>Fungi</taxon>
        <taxon>Dikarya</taxon>
        <taxon>Basidiomycota</taxon>
        <taxon>Agaricomycotina</taxon>
        <taxon>Agaricomycetes</taxon>
        <taxon>Agaricomycetidae</taxon>
        <taxon>Agaricales</taxon>
        <taxon>Agaricales incertae sedis</taxon>
        <taxon>Dendrothele</taxon>
    </lineage>
</organism>
<dbReference type="EMBL" id="ML179761">
    <property type="protein sequence ID" value="THU82052.1"/>
    <property type="molecule type" value="Genomic_DNA"/>
</dbReference>
<evidence type="ECO:0000313" key="2">
    <source>
        <dbReference type="EMBL" id="THU82052.1"/>
    </source>
</evidence>
<keyword evidence="3" id="KW-1185">Reference proteome</keyword>
<reference evidence="2 3" key="1">
    <citation type="journal article" date="2019" name="Nat. Ecol. Evol.">
        <title>Megaphylogeny resolves global patterns of mushroom evolution.</title>
        <authorList>
            <person name="Varga T."/>
            <person name="Krizsan K."/>
            <person name="Foldi C."/>
            <person name="Dima B."/>
            <person name="Sanchez-Garcia M."/>
            <person name="Sanchez-Ramirez S."/>
            <person name="Szollosi G.J."/>
            <person name="Szarkandi J.G."/>
            <person name="Papp V."/>
            <person name="Albert L."/>
            <person name="Andreopoulos W."/>
            <person name="Angelini C."/>
            <person name="Antonin V."/>
            <person name="Barry K.W."/>
            <person name="Bougher N.L."/>
            <person name="Buchanan P."/>
            <person name="Buyck B."/>
            <person name="Bense V."/>
            <person name="Catcheside P."/>
            <person name="Chovatia M."/>
            <person name="Cooper J."/>
            <person name="Damon W."/>
            <person name="Desjardin D."/>
            <person name="Finy P."/>
            <person name="Geml J."/>
            <person name="Haridas S."/>
            <person name="Hughes K."/>
            <person name="Justo A."/>
            <person name="Karasinski D."/>
            <person name="Kautmanova I."/>
            <person name="Kiss B."/>
            <person name="Kocsube S."/>
            <person name="Kotiranta H."/>
            <person name="LaButti K.M."/>
            <person name="Lechner B.E."/>
            <person name="Liimatainen K."/>
            <person name="Lipzen A."/>
            <person name="Lukacs Z."/>
            <person name="Mihaltcheva S."/>
            <person name="Morgado L.N."/>
            <person name="Niskanen T."/>
            <person name="Noordeloos M.E."/>
            <person name="Ohm R.A."/>
            <person name="Ortiz-Santana B."/>
            <person name="Ovrebo C."/>
            <person name="Racz N."/>
            <person name="Riley R."/>
            <person name="Savchenko A."/>
            <person name="Shiryaev A."/>
            <person name="Soop K."/>
            <person name="Spirin V."/>
            <person name="Szebenyi C."/>
            <person name="Tomsovsky M."/>
            <person name="Tulloss R.E."/>
            <person name="Uehling J."/>
            <person name="Grigoriev I.V."/>
            <person name="Vagvolgyi C."/>
            <person name="Papp T."/>
            <person name="Martin F.M."/>
            <person name="Miettinen O."/>
            <person name="Hibbett D.S."/>
            <person name="Nagy L.G."/>
        </authorList>
    </citation>
    <scope>NUCLEOTIDE SEQUENCE [LARGE SCALE GENOMIC DNA]</scope>
    <source>
        <strain evidence="2 3">CBS 962.96</strain>
    </source>
</reference>
<evidence type="ECO:0000256" key="1">
    <source>
        <dbReference type="SAM" id="MobiDB-lite"/>
    </source>
</evidence>
<feature type="region of interest" description="Disordered" evidence="1">
    <location>
        <begin position="1"/>
        <end position="196"/>
    </location>
</feature>
<feature type="compositionally biased region" description="Gly residues" evidence="1">
    <location>
        <begin position="90"/>
        <end position="177"/>
    </location>
</feature>
<protein>
    <submittedName>
        <fullName evidence="2">Uncharacterized protein</fullName>
    </submittedName>
</protein>
<dbReference type="AlphaFoldDB" id="A0A4S8L0X0"/>
<sequence length="322" mass="32309">MLGKLGEVSDAAVSKQRNKKAQKLKTPVKRQAALPKGSFRAPPSPKSEAKSSRQQNHLVKEVVPPQCGFSIFPEENKRCGNGLKPSSSPPGGGGGGGRGGGGGGGGGGPTGDPLGGGGGPNGGPLGGGGEGPNGGPLGGGGGPNGGPLGGGGGGPNGGPLGGGGGPNGGPLGGGGGPINKPCRNTTPPPRAFTCTPTKTNLLAKTPHLLTPRQLTPHLLTRPPGVSMGHFLARLSIAKASAKVSQKPKDFHNFYNCLPQFCNLDPGQLPRAYPQHNRTLSRTRLHLAQTPGRGLSKLPSLPELGLRKHNLLKKKDLPSPQLP</sequence>
<dbReference type="Proteomes" id="UP000297245">
    <property type="component" value="Unassembled WGS sequence"/>
</dbReference>
<feature type="compositionally biased region" description="Basic residues" evidence="1">
    <location>
        <begin position="16"/>
        <end position="28"/>
    </location>
</feature>
<name>A0A4S8L0X0_DENBC</name>
<proteinExistence type="predicted"/>